<dbReference type="AlphaFoldDB" id="A0A377NGL6"/>
<accession>A0A377NGL6</accession>
<dbReference type="InterPro" id="IPR020843">
    <property type="entry name" value="ER"/>
</dbReference>
<keyword evidence="2 4" id="KW-0560">Oxidoreductase</keyword>
<dbReference type="InterPro" id="IPR036291">
    <property type="entry name" value="NAD(P)-bd_dom_sf"/>
</dbReference>
<dbReference type="EMBL" id="UGGO01000001">
    <property type="protein sequence ID" value="STQ45116.1"/>
    <property type="molecule type" value="Genomic_DNA"/>
</dbReference>
<name>A0A377NGL6_9GAMM</name>
<proteinExistence type="predicted"/>
<evidence type="ECO:0000313" key="5">
    <source>
        <dbReference type="Proteomes" id="UP000254304"/>
    </source>
</evidence>
<dbReference type="PANTHER" id="PTHR48106">
    <property type="entry name" value="QUINONE OXIDOREDUCTASE PIG3-RELATED"/>
    <property type="match status" value="1"/>
</dbReference>
<dbReference type="Pfam" id="PF00107">
    <property type="entry name" value="ADH_zinc_N"/>
    <property type="match status" value="1"/>
</dbReference>
<dbReference type="Proteomes" id="UP000254304">
    <property type="component" value="Unassembled WGS sequence"/>
</dbReference>
<dbReference type="InterPro" id="IPR013149">
    <property type="entry name" value="ADH-like_C"/>
</dbReference>
<dbReference type="CDD" id="cd08268">
    <property type="entry name" value="MDR2"/>
    <property type="match status" value="1"/>
</dbReference>
<evidence type="ECO:0000256" key="1">
    <source>
        <dbReference type="ARBA" id="ARBA00022857"/>
    </source>
</evidence>
<dbReference type="PANTHER" id="PTHR48106:SF5">
    <property type="entry name" value="ZINC-CONTAINING ALCOHOL DEHYDROGENASE"/>
    <property type="match status" value="1"/>
</dbReference>
<dbReference type="EC" id="1.6.5.5" evidence="4"/>
<dbReference type="SMART" id="SM00829">
    <property type="entry name" value="PKS_ER"/>
    <property type="match status" value="1"/>
</dbReference>
<dbReference type="Gene3D" id="3.40.50.720">
    <property type="entry name" value="NAD(P)-binding Rossmann-like Domain"/>
    <property type="match status" value="1"/>
</dbReference>
<evidence type="ECO:0000256" key="2">
    <source>
        <dbReference type="ARBA" id="ARBA00023002"/>
    </source>
</evidence>
<dbReference type="Gene3D" id="3.90.180.10">
    <property type="entry name" value="Medium-chain alcohol dehydrogenases, catalytic domain"/>
    <property type="match status" value="1"/>
</dbReference>
<dbReference type="InterPro" id="IPR013154">
    <property type="entry name" value="ADH-like_N"/>
</dbReference>
<dbReference type="GO" id="GO:0070402">
    <property type="term" value="F:NADPH binding"/>
    <property type="evidence" value="ECO:0007669"/>
    <property type="project" value="TreeGrafter"/>
</dbReference>
<sequence>MTRVIQFNRVGEPDVLEIADVELPPLAADEISIKVKAIGLNRAEALLRRGQYAFPPVFPQRMGYEAAGVIDAIGAEVKGFIPGDAVSVIPSLDMGKWPTYGETIHFPASNVVKLPENLSWEQAASAWMQYITAYGALVDVAKITAGDYVVVTAASSSVGIAAIQIANMLGAEVIATSRTESKRQALLDVGASWVVTSQGEESVAEVREITGDKPPRVIFDCVGGEGVIRLAEMLAPGGTLIEYGNLSGEITPFPASLAIPKGLTIRGYAYSEIVGNPARLDKAKLFILTALSRGELKPVIAKSFKFEQIVMAHHYSKLMPNSAKLLSRFK</sequence>
<dbReference type="GO" id="GO:0003960">
    <property type="term" value="F:quinone reductase (NADPH) activity"/>
    <property type="evidence" value="ECO:0007669"/>
    <property type="project" value="UniProtKB-EC"/>
</dbReference>
<reference evidence="4 5" key="1">
    <citation type="submission" date="2018-06" db="EMBL/GenBank/DDBJ databases">
        <authorList>
            <consortium name="Pathogen Informatics"/>
            <person name="Doyle S."/>
        </authorList>
    </citation>
    <scope>NUCLEOTIDE SEQUENCE [LARGE SCALE GENOMIC DNA]</scope>
    <source>
        <strain evidence="4 5">NCTC12157</strain>
    </source>
</reference>
<organism evidence="4 5">
    <name type="scientific">Ewingella americana</name>
    <dbReference type="NCBI Taxonomy" id="41202"/>
    <lineage>
        <taxon>Bacteria</taxon>
        <taxon>Pseudomonadati</taxon>
        <taxon>Pseudomonadota</taxon>
        <taxon>Gammaproteobacteria</taxon>
        <taxon>Enterobacterales</taxon>
        <taxon>Yersiniaceae</taxon>
        <taxon>Ewingella</taxon>
    </lineage>
</organism>
<feature type="domain" description="Enoyl reductase (ER)" evidence="3">
    <location>
        <begin position="11"/>
        <end position="320"/>
    </location>
</feature>
<evidence type="ECO:0000259" key="3">
    <source>
        <dbReference type="SMART" id="SM00829"/>
    </source>
</evidence>
<gene>
    <name evidence="4" type="primary">qorA_2</name>
    <name evidence="4" type="ORF">NCTC12157_02842</name>
</gene>
<keyword evidence="1" id="KW-0521">NADP</keyword>
<dbReference type="SUPFAM" id="SSF51735">
    <property type="entry name" value="NAD(P)-binding Rossmann-fold domains"/>
    <property type="match status" value="1"/>
</dbReference>
<dbReference type="Pfam" id="PF08240">
    <property type="entry name" value="ADH_N"/>
    <property type="match status" value="1"/>
</dbReference>
<dbReference type="InterPro" id="IPR011032">
    <property type="entry name" value="GroES-like_sf"/>
</dbReference>
<evidence type="ECO:0000313" key="4">
    <source>
        <dbReference type="EMBL" id="STQ45116.1"/>
    </source>
</evidence>
<protein>
    <submittedName>
        <fullName evidence="4">Quinone oxidoreductase 1</fullName>
        <ecNumber evidence="4">1.6.5.5</ecNumber>
    </submittedName>
</protein>
<dbReference type="SUPFAM" id="SSF50129">
    <property type="entry name" value="GroES-like"/>
    <property type="match status" value="1"/>
</dbReference>